<reference evidence="11" key="1">
    <citation type="submission" date="2011-12" db="EMBL/GenBank/DDBJ databases">
        <title>The Draft Genome of Lepisosteus oculatus.</title>
        <authorList>
            <consortium name="The Broad Institute Genome Assembly &amp; Analysis Group"/>
            <consortium name="Computational R&amp;D Group"/>
            <consortium name="and Sequencing Platform"/>
            <person name="Di Palma F."/>
            <person name="Alfoldi J."/>
            <person name="Johnson J."/>
            <person name="Berlin A."/>
            <person name="Gnerre S."/>
            <person name="Jaffe D."/>
            <person name="MacCallum I."/>
            <person name="Young S."/>
            <person name="Walker B.J."/>
            <person name="Lander E.S."/>
            <person name="Lindblad-Toh K."/>
        </authorList>
    </citation>
    <scope>NUCLEOTIDE SEQUENCE [LARGE SCALE GENOMIC DNA]</scope>
</reference>
<evidence type="ECO:0000313" key="10">
    <source>
        <dbReference type="Ensembl" id="ENSLOCP00000000298.1"/>
    </source>
</evidence>
<dbReference type="SUPFAM" id="SSF56487">
    <property type="entry name" value="SRCR-like"/>
    <property type="match status" value="2"/>
</dbReference>
<evidence type="ECO:0000313" key="11">
    <source>
        <dbReference type="Proteomes" id="UP000018468"/>
    </source>
</evidence>
<dbReference type="eggNOG" id="ENOG502QQ5W">
    <property type="taxonomic scope" value="Eukaryota"/>
</dbReference>
<evidence type="ECO:0000256" key="7">
    <source>
        <dbReference type="PROSITE-ProRule" id="PRU00196"/>
    </source>
</evidence>
<feature type="disulfide bond" evidence="7">
    <location>
        <begin position="49"/>
        <end position="59"/>
    </location>
</feature>
<dbReference type="PROSITE" id="PS50287">
    <property type="entry name" value="SRCR_2"/>
    <property type="match status" value="2"/>
</dbReference>
<evidence type="ECO:0000256" key="4">
    <source>
        <dbReference type="ARBA" id="ARBA00022737"/>
    </source>
</evidence>
<evidence type="ECO:0000259" key="9">
    <source>
        <dbReference type="PROSITE" id="PS50287"/>
    </source>
</evidence>
<feature type="domain" description="SRCR" evidence="9">
    <location>
        <begin position="1"/>
        <end position="79"/>
    </location>
</feature>
<feature type="domain" description="SRCR" evidence="9">
    <location>
        <begin position="84"/>
        <end position="184"/>
    </location>
</feature>
<dbReference type="HOGENOM" id="CLU_997336_0_0_1"/>
<accession>W5LVZ1</accession>
<keyword evidence="11" id="KW-1185">Reference proteome</keyword>
<dbReference type="Bgee" id="ENSLOCG00000000273">
    <property type="expression patterns" value="Expressed in bone element and 9 other cell types or tissues"/>
</dbReference>
<keyword evidence="3" id="KW-0732">Signal</keyword>
<feature type="transmembrane region" description="Helical" evidence="8">
    <location>
        <begin position="199"/>
        <end position="218"/>
    </location>
</feature>
<dbReference type="OrthoDB" id="536948at2759"/>
<dbReference type="InterPro" id="IPR001190">
    <property type="entry name" value="SRCR"/>
</dbReference>
<reference evidence="10" key="3">
    <citation type="submission" date="2025-09" db="UniProtKB">
        <authorList>
            <consortium name="Ensembl"/>
        </authorList>
    </citation>
    <scope>IDENTIFICATION</scope>
</reference>
<comment type="caution">
    <text evidence="7">Lacks conserved residue(s) required for the propagation of feature annotation.</text>
</comment>
<dbReference type="OMA" id="NIELHCK"/>
<evidence type="ECO:0000256" key="3">
    <source>
        <dbReference type="ARBA" id="ARBA00022729"/>
    </source>
</evidence>
<dbReference type="InterPro" id="IPR036772">
    <property type="entry name" value="SRCR-like_dom_sf"/>
</dbReference>
<organism evidence="10 11">
    <name type="scientific">Lepisosteus oculatus</name>
    <name type="common">Spotted gar</name>
    <dbReference type="NCBI Taxonomy" id="7918"/>
    <lineage>
        <taxon>Eukaryota</taxon>
        <taxon>Metazoa</taxon>
        <taxon>Chordata</taxon>
        <taxon>Craniata</taxon>
        <taxon>Vertebrata</taxon>
        <taxon>Euteleostomi</taxon>
        <taxon>Actinopterygii</taxon>
        <taxon>Neopterygii</taxon>
        <taxon>Holostei</taxon>
        <taxon>Semionotiformes</taxon>
        <taxon>Lepisosteidae</taxon>
        <taxon>Lepisosteus</taxon>
    </lineage>
</organism>
<dbReference type="Proteomes" id="UP000018468">
    <property type="component" value="Unassembled WGS sequence"/>
</dbReference>
<dbReference type="KEGG" id="loc:107076038"/>
<feature type="disulfide bond" evidence="7">
    <location>
        <begin position="109"/>
        <end position="173"/>
    </location>
</feature>
<evidence type="ECO:0000256" key="5">
    <source>
        <dbReference type="ARBA" id="ARBA00023157"/>
    </source>
</evidence>
<feature type="disulfide bond" evidence="7">
    <location>
        <begin position="17"/>
        <end position="78"/>
    </location>
</feature>
<dbReference type="Pfam" id="PF00530">
    <property type="entry name" value="SRCR"/>
    <property type="match status" value="2"/>
</dbReference>
<keyword evidence="8" id="KW-0812">Transmembrane</keyword>
<evidence type="ECO:0000256" key="1">
    <source>
        <dbReference type="ARBA" id="ARBA00004613"/>
    </source>
</evidence>
<evidence type="ECO:0000256" key="8">
    <source>
        <dbReference type="SAM" id="Phobius"/>
    </source>
</evidence>
<dbReference type="FunFam" id="3.10.250.10:FF:000035">
    <property type="entry name" value="Lysyl oxidase-like 2"/>
    <property type="match status" value="1"/>
</dbReference>
<dbReference type="PRINTS" id="PR00258">
    <property type="entry name" value="SPERACTRCPTR"/>
</dbReference>
<keyword evidence="6" id="KW-0325">Glycoprotein</keyword>
<dbReference type="SMART" id="SM00202">
    <property type="entry name" value="SR"/>
    <property type="match status" value="2"/>
</dbReference>
<dbReference type="AlphaFoldDB" id="W5LVZ1"/>
<dbReference type="PANTHER" id="PTHR48071:SF15">
    <property type="entry name" value="SRCR DOMAIN-CONTAINING PROTEIN"/>
    <property type="match status" value="1"/>
</dbReference>
<feature type="disulfide bond" evidence="7">
    <location>
        <begin position="122"/>
        <end position="183"/>
    </location>
</feature>
<keyword evidence="8" id="KW-1133">Transmembrane helix</keyword>
<dbReference type="PANTHER" id="PTHR48071">
    <property type="entry name" value="SRCR DOMAIN-CONTAINING PROTEIN"/>
    <property type="match status" value="1"/>
</dbReference>
<proteinExistence type="predicted"/>
<keyword evidence="2" id="KW-0964">Secreted</keyword>
<feature type="disulfide bond" evidence="7">
    <location>
        <begin position="153"/>
        <end position="163"/>
    </location>
</feature>
<comment type="subcellular location">
    <subcellularLocation>
        <location evidence="1">Secreted</location>
    </subcellularLocation>
</comment>
<sequence>MIIDHVGWDLLSASVVCKQLGCGPALSADPGRSHSGTDPGAAVLSGVSCDGSESALQYCRPGKVREQQRVSWEAGAVCSGHHAARLAGGWDRCSGRLEVLRGTTWGSVCRSDFDRPSAEVVCRELHCGTPEKVGRASYFGRGGGPVWSGALRCRGNESRIFFCPPSPTNTTNCTLGEEAGLVCAGRDGLFGITSTFYRVYAALVVCGLLGMISAVALARTKSKRKGDGAREDLPRWRRGRRFHPPLRYFDRCIQFRAAAAADPIPACTGTADPPSAKSE</sequence>
<protein>
    <submittedName>
        <fullName evidence="10">Scavenger receptor cysteine-rich domain-containing protein SCART1-like</fullName>
    </submittedName>
</protein>
<dbReference type="GO" id="GO:0005886">
    <property type="term" value="C:plasma membrane"/>
    <property type="evidence" value="ECO:0000318"/>
    <property type="project" value="GO_Central"/>
</dbReference>
<keyword evidence="5 7" id="KW-1015">Disulfide bond</keyword>
<evidence type="ECO:0000256" key="2">
    <source>
        <dbReference type="ARBA" id="ARBA00022525"/>
    </source>
</evidence>
<name>W5LVZ1_LEPOC</name>
<dbReference type="GeneTree" id="ENSGT00940000162139"/>
<dbReference type="Ensembl" id="ENSLOCT00000000298.1">
    <property type="protein sequence ID" value="ENSLOCP00000000298.1"/>
    <property type="gene ID" value="ENSLOCG00000000273.1"/>
</dbReference>
<keyword evidence="4" id="KW-0677">Repeat</keyword>
<evidence type="ECO:0000256" key="6">
    <source>
        <dbReference type="ARBA" id="ARBA00023180"/>
    </source>
</evidence>
<dbReference type="Gene3D" id="3.10.250.10">
    <property type="entry name" value="SRCR-like domain"/>
    <property type="match status" value="2"/>
</dbReference>
<keyword evidence="8" id="KW-0472">Membrane</keyword>
<dbReference type="InParanoid" id="W5LVZ1"/>
<reference evidence="10" key="2">
    <citation type="submission" date="2025-08" db="UniProtKB">
        <authorList>
            <consortium name="Ensembl"/>
        </authorList>
    </citation>
    <scope>IDENTIFICATION</scope>
</reference>